<organism evidence="1 2">
    <name type="scientific">Clupea harengus</name>
    <name type="common">Atlantic herring</name>
    <dbReference type="NCBI Taxonomy" id="7950"/>
    <lineage>
        <taxon>Eukaryota</taxon>
        <taxon>Metazoa</taxon>
        <taxon>Chordata</taxon>
        <taxon>Craniata</taxon>
        <taxon>Vertebrata</taxon>
        <taxon>Euteleostomi</taxon>
        <taxon>Actinopterygii</taxon>
        <taxon>Neopterygii</taxon>
        <taxon>Teleostei</taxon>
        <taxon>Clupei</taxon>
        <taxon>Clupeiformes</taxon>
        <taxon>Clupeoidei</taxon>
        <taxon>Clupeidae</taxon>
        <taxon>Clupea</taxon>
    </lineage>
</organism>
<keyword evidence="1" id="KW-1185">Reference proteome</keyword>
<dbReference type="AlphaFoldDB" id="A0A6P8FXQ4"/>
<proteinExistence type="predicted"/>
<gene>
    <name evidence="2" type="primary">LOC105890775</name>
</gene>
<dbReference type="OrthoDB" id="5977581at2759"/>
<evidence type="ECO:0000313" key="2">
    <source>
        <dbReference type="RefSeq" id="XP_031432604.1"/>
    </source>
</evidence>
<accession>A0A6P8FXQ4</accession>
<dbReference type="GeneID" id="105890775"/>
<evidence type="ECO:0000313" key="1">
    <source>
        <dbReference type="Proteomes" id="UP000515152"/>
    </source>
</evidence>
<dbReference type="PANTHER" id="PTHR31702:SF2">
    <property type="entry name" value="TESTIS-EXPRESSED PROTEIN 33"/>
    <property type="match status" value="1"/>
</dbReference>
<dbReference type="RefSeq" id="XP_031432604.1">
    <property type="nucleotide sequence ID" value="XM_031576744.2"/>
</dbReference>
<sequence length="121" mass="13720">MSNHSGEVNEGKTQMRRLVAPQVPPLQAPHYADTSTVFADSHNNYHSLGHTMRTNIFPGAPLVWSTLVKDSYVNHPLPPTPIDPQKWYGRKTDDMVRWTERNIVNQRLKKALMLMEKGGGN</sequence>
<dbReference type="Pfam" id="PF15400">
    <property type="entry name" value="TEX33"/>
    <property type="match status" value="1"/>
</dbReference>
<protein>
    <submittedName>
        <fullName evidence="2">Testis-expressed protein 33</fullName>
    </submittedName>
</protein>
<name>A0A6P8FXQ4_CLUHA</name>
<dbReference type="InterPro" id="IPR029234">
    <property type="entry name" value="CIMIP4"/>
</dbReference>
<reference evidence="2" key="1">
    <citation type="submission" date="2025-08" db="UniProtKB">
        <authorList>
            <consortium name="RefSeq"/>
        </authorList>
    </citation>
    <scope>IDENTIFICATION</scope>
</reference>
<dbReference type="Proteomes" id="UP000515152">
    <property type="component" value="Chromosome 1"/>
</dbReference>
<dbReference type="PANTHER" id="PTHR31702">
    <property type="entry name" value="TESTIS-EXPRESSED PROTEIN 33"/>
    <property type="match status" value="1"/>
</dbReference>
<dbReference type="KEGG" id="char:105890775"/>